<dbReference type="Proteomes" id="UP000276603">
    <property type="component" value="Unassembled WGS sequence"/>
</dbReference>
<proteinExistence type="predicted"/>
<accession>A0A3B0CD53</accession>
<evidence type="ECO:0000313" key="3">
    <source>
        <dbReference type="Proteomes" id="UP000276603"/>
    </source>
</evidence>
<comment type="caution">
    <text evidence="2">The sequence shown here is derived from an EMBL/GenBank/DDBJ whole genome shotgun (WGS) entry which is preliminary data.</text>
</comment>
<organism evidence="2 3">
    <name type="scientific">Ulvibacterium marinum</name>
    <dbReference type="NCBI Taxonomy" id="2419782"/>
    <lineage>
        <taxon>Bacteria</taxon>
        <taxon>Pseudomonadati</taxon>
        <taxon>Bacteroidota</taxon>
        <taxon>Flavobacteriia</taxon>
        <taxon>Flavobacteriales</taxon>
        <taxon>Flavobacteriaceae</taxon>
        <taxon>Ulvibacterium</taxon>
    </lineage>
</organism>
<keyword evidence="1" id="KW-0472">Membrane</keyword>
<feature type="transmembrane region" description="Helical" evidence="1">
    <location>
        <begin position="6"/>
        <end position="24"/>
    </location>
</feature>
<dbReference type="AlphaFoldDB" id="A0A3B0CD53"/>
<evidence type="ECO:0000313" key="2">
    <source>
        <dbReference type="EMBL" id="RKN83140.1"/>
    </source>
</evidence>
<keyword evidence="3" id="KW-1185">Reference proteome</keyword>
<dbReference type="EMBL" id="RBCJ01000001">
    <property type="protein sequence ID" value="RKN83140.1"/>
    <property type="molecule type" value="Genomic_DNA"/>
</dbReference>
<reference evidence="2 3" key="1">
    <citation type="submission" date="2018-10" db="EMBL/GenBank/DDBJ databases">
        <title>Ulvibacterium marinum gen. nov., sp. nov., a novel marine bacterium of the family Flavobacteriaceae, isolated from a culture of the green alga Ulva prolifera.</title>
        <authorList>
            <person name="Zhang Z."/>
        </authorList>
    </citation>
    <scope>NUCLEOTIDE SEQUENCE [LARGE SCALE GENOMIC DNA]</scope>
    <source>
        <strain evidence="2 3">CCMM003</strain>
    </source>
</reference>
<dbReference type="OrthoDB" id="980645at2"/>
<sequence length="126" mass="14581">MGLKASWASFFIFLYVLAMLRPVFPLFEYIVDQDYIAEFLCINKEKVEMQCNGKCYLMQRLNEQNEEKKQNLPKIAMEEYPIGFIDVLAIPAQKTGITGSTSVLHYSNNYSFLFSDSSFRPPSLRV</sequence>
<gene>
    <name evidence="2" type="ORF">D7Z94_04685</name>
</gene>
<name>A0A3B0CD53_9FLAO</name>
<keyword evidence="1" id="KW-0812">Transmembrane</keyword>
<protein>
    <submittedName>
        <fullName evidence="2">Uncharacterized protein</fullName>
    </submittedName>
</protein>
<evidence type="ECO:0000256" key="1">
    <source>
        <dbReference type="SAM" id="Phobius"/>
    </source>
</evidence>
<keyword evidence="1" id="KW-1133">Transmembrane helix</keyword>